<feature type="domain" description="Multidrug resistance protein MdtA-like beta-barrel" evidence="8">
    <location>
        <begin position="208"/>
        <end position="300"/>
    </location>
</feature>
<evidence type="ECO:0000256" key="5">
    <source>
        <dbReference type="SAM" id="SignalP"/>
    </source>
</evidence>
<protein>
    <submittedName>
        <fullName evidence="10">Efflux transporter periplasmic adaptor subunit</fullName>
    </submittedName>
</protein>
<evidence type="ECO:0000256" key="2">
    <source>
        <dbReference type="ARBA" id="ARBA00009477"/>
    </source>
</evidence>
<dbReference type="PROSITE" id="PS51257">
    <property type="entry name" value="PROKAR_LIPOPROTEIN"/>
    <property type="match status" value="1"/>
</dbReference>
<keyword evidence="11" id="KW-1185">Reference proteome</keyword>
<dbReference type="Gene3D" id="2.40.50.100">
    <property type="match status" value="1"/>
</dbReference>
<sequence length="407" mass="42784">MIRRVEAAAALLLVALLAACGGTGEEEAAPSAPPPLVETVVVEAHPVPNVIELPGRVEPLRTAEVRARVTGIVEAVTYEEGTQVAEGKLLFRIDPREARAAYNQAQATLQRARATAANAREVVRRYDGLVDQQAISQQEYDAAIAALREAEADVAQAEAASEARRLTLSYTNVNAPISGRAGRAQVREGALVSEGEATLLTVVEQLDPVYVNFSQSTSELLALRRNIREGALDVPDPSRVAVEITYEDGTPAGVTGHIDFLDLSVSEGTGTITVRAEVPNPSTPQRVLLPGQYVTGRMLAGERRRGLSVPQRAVMVSEDEASVYLVGEDGVVTPMPVELGPQDGADWIITEGLSEGDRVIVSGLQKVQPGQRVRVAGISAGEGSAASGTAPNSQPPSQPGSAAGAEE</sequence>
<dbReference type="PANTHER" id="PTHR30158:SF24">
    <property type="entry name" value="HLYD FAMILY SECRETION PROTEIN"/>
    <property type="match status" value="1"/>
</dbReference>
<dbReference type="Pfam" id="PF25917">
    <property type="entry name" value="BSH_RND"/>
    <property type="match status" value="1"/>
</dbReference>
<feature type="chain" id="PRO_5011109770" evidence="5">
    <location>
        <begin position="29"/>
        <end position="407"/>
    </location>
</feature>
<evidence type="ECO:0000259" key="7">
    <source>
        <dbReference type="Pfam" id="PF25917"/>
    </source>
</evidence>
<comment type="subcellular location">
    <subcellularLocation>
        <location evidence="1">Cell envelope</location>
    </subcellularLocation>
</comment>
<dbReference type="InterPro" id="IPR058627">
    <property type="entry name" value="MdtA-like_C"/>
</dbReference>
<dbReference type="GO" id="GO:0030313">
    <property type="term" value="C:cell envelope"/>
    <property type="evidence" value="ECO:0007669"/>
    <property type="project" value="UniProtKB-SubCell"/>
</dbReference>
<dbReference type="InterPro" id="IPR058625">
    <property type="entry name" value="MdtA-like_BSH"/>
</dbReference>
<feature type="compositionally biased region" description="Low complexity" evidence="4">
    <location>
        <begin position="376"/>
        <end position="388"/>
    </location>
</feature>
<dbReference type="NCBIfam" id="TIGR01730">
    <property type="entry name" value="RND_mfp"/>
    <property type="match status" value="1"/>
</dbReference>
<dbReference type="InterPro" id="IPR006143">
    <property type="entry name" value="RND_pump_MFP"/>
</dbReference>
<dbReference type="FunFam" id="2.40.420.20:FF:000001">
    <property type="entry name" value="Efflux RND transporter periplasmic adaptor subunit"/>
    <property type="match status" value="1"/>
</dbReference>
<dbReference type="AlphaFoldDB" id="A0A219B295"/>
<dbReference type="RefSeq" id="WP_088713723.1">
    <property type="nucleotide sequence ID" value="NZ_NFZT01000007.1"/>
</dbReference>
<evidence type="ECO:0000259" key="6">
    <source>
        <dbReference type="Pfam" id="PF25876"/>
    </source>
</evidence>
<dbReference type="Gene3D" id="2.40.30.170">
    <property type="match status" value="1"/>
</dbReference>
<dbReference type="GO" id="GO:0022857">
    <property type="term" value="F:transmembrane transporter activity"/>
    <property type="evidence" value="ECO:0007669"/>
    <property type="project" value="InterPro"/>
</dbReference>
<evidence type="ECO:0000256" key="1">
    <source>
        <dbReference type="ARBA" id="ARBA00004196"/>
    </source>
</evidence>
<evidence type="ECO:0000256" key="3">
    <source>
        <dbReference type="SAM" id="Coils"/>
    </source>
</evidence>
<accession>A0A219B295</accession>
<evidence type="ECO:0000259" key="8">
    <source>
        <dbReference type="Pfam" id="PF25944"/>
    </source>
</evidence>
<dbReference type="OrthoDB" id="9816569at2"/>
<dbReference type="Proteomes" id="UP000198462">
    <property type="component" value="Unassembled WGS sequence"/>
</dbReference>
<dbReference type="GO" id="GO:0046677">
    <property type="term" value="P:response to antibiotic"/>
    <property type="evidence" value="ECO:0007669"/>
    <property type="project" value="TreeGrafter"/>
</dbReference>
<feature type="region of interest" description="Disordered" evidence="4">
    <location>
        <begin position="376"/>
        <end position="407"/>
    </location>
</feature>
<organism evidence="10 11">
    <name type="scientific">Pacificimonas flava</name>
    <dbReference type="NCBI Taxonomy" id="1234595"/>
    <lineage>
        <taxon>Bacteria</taxon>
        <taxon>Pseudomonadati</taxon>
        <taxon>Pseudomonadota</taxon>
        <taxon>Alphaproteobacteria</taxon>
        <taxon>Sphingomonadales</taxon>
        <taxon>Sphingosinicellaceae</taxon>
        <taxon>Pacificimonas</taxon>
    </lineage>
</organism>
<dbReference type="Pfam" id="PF25944">
    <property type="entry name" value="Beta-barrel_RND"/>
    <property type="match status" value="1"/>
</dbReference>
<keyword evidence="3" id="KW-0175">Coiled coil</keyword>
<feature type="signal peptide" evidence="5">
    <location>
        <begin position="1"/>
        <end position="28"/>
    </location>
</feature>
<dbReference type="EMBL" id="NFZT01000007">
    <property type="protein sequence ID" value="OWV31929.1"/>
    <property type="molecule type" value="Genomic_DNA"/>
</dbReference>
<dbReference type="Gene3D" id="2.40.420.20">
    <property type="match status" value="1"/>
</dbReference>
<gene>
    <name evidence="10" type="ORF">B5C34_15655</name>
</gene>
<feature type="domain" description="Multidrug resistance protein MdtA-like barrel-sandwich hybrid" evidence="7">
    <location>
        <begin position="61"/>
        <end position="203"/>
    </location>
</feature>
<dbReference type="Pfam" id="PF25876">
    <property type="entry name" value="HH_MFP_RND"/>
    <property type="match status" value="1"/>
</dbReference>
<evidence type="ECO:0000256" key="4">
    <source>
        <dbReference type="SAM" id="MobiDB-lite"/>
    </source>
</evidence>
<comment type="caution">
    <text evidence="10">The sequence shown here is derived from an EMBL/GenBank/DDBJ whole genome shotgun (WGS) entry which is preliminary data.</text>
</comment>
<dbReference type="InterPro" id="IPR058624">
    <property type="entry name" value="MdtA-like_HH"/>
</dbReference>
<evidence type="ECO:0000313" key="11">
    <source>
        <dbReference type="Proteomes" id="UP000198462"/>
    </source>
</evidence>
<proteinExistence type="inferred from homology"/>
<feature type="domain" description="Multidrug resistance protein MdtA-like alpha-helical hairpin" evidence="6">
    <location>
        <begin position="102"/>
        <end position="171"/>
    </location>
</feature>
<dbReference type="PANTHER" id="PTHR30158">
    <property type="entry name" value="ACRA/E-RELATED COMPONENT OF DRUG EFFLUX TRANSPORTER"/>
    <property type="match status" value="1"/>
</dbReference>
<dbReference type="SUPFAM" id="SSF111369">
    <property type="entry name" value="HlyD-like secretion proteins"/>
    <property type="match status" value="1"/>
</dbReference>
<dbReference type="Gene3D" id="1.10.287.470">
    <property type="entry name" value="Helix hairpin bin"/>
    <property type="match status" value="1"/>
</dbReference>
<feature type="coiled-coil region" evidence="3">
    <location>
        <begin position="102"/>
        <end position="160"/>
    </location>
</feature>
<dbReference type="InterPro" id="IPR058626">
    <property type="entry name" value="MdtA-like_b-barrel"/>
</dbReference>
<evidence type="ECO:0000313" key="10">
    <source>
        <dbReference type="EMBL" id="OWV31929.1"/>
    </source>
</evidence>
<reference evidence="11" key="1">
    <citation type="submission" date="2017-05" db="EMBL/GenBank/DDBJ databases">
        <authorList>
            <person name="Lin X."/>
        </authorList>
    </citation>
    <scope>NUCLEOTIDE SEQUENCE [LARGE SCALE GENOMIC DNA]</scope>
    <source>
        <strain evidence="11">JLT2012</strain>
    </source>
</reference>
<feature type="domain" description="Multidrug resistance protein MdtA-like C-terminal permuted SH3" evidence="9">
    <location>
        <begin position="309"/>
        <end position="366"/>
    </location>
</feature>
<keyword evidence="5" id="KW-0732">Signal</keyword>
<dbReference type="GO" id="GO:0005886">
    <property type="term" value="C:plasma membrane"/>
    <property type="evidence" value="ECO:0007669"/>
    <property type="project" value="TreeGrafter"/>
</dbReference>
<dbReference type="Pfam" id="PF25967">
    <property type="entry name" value="RND-MFP_C"/>
    <property type="match status" value="1"/>
</dbReference>
<evidence type="ECO:0000259" key="9">
    <source>
        <dbReference type="Pfam" id="PF25967"/>
    </source>
</evidence>
<comment type="similarity">
    <text evidence="2">Belongs to the membrane fusion protein (MFP) (TC 8.A.1) family.</text>
</comment>
<name>A0A219B295_9SPHN</name>